<protein>
    <submittedName>
        <fullName evidence="1">Uncharacterized protein</fullName>
    </submittedName>
</protein>
<keyword evidence="2" id="KW-1185">Reference proteome</keyword>
<proteinExistence type="predicted"/>
<dbReference type="InterPro" id="IPR046670">
    <property type="entry name" value="DUF6540"/>
</dbReference>
<dbReference type="Pfam" id="PF20174">
    <property type="entry name" value="DUF6540"/>
    <property type="match status" value="1"/>
</dbReference>
<dbReference type="HOGENOM" id="CLU_095741_0_1_1"/>
<name>S7QBP6_GLOTA</name>
<feature type="non-terminal residue" evidence="1">
    <location>
        <position position="153"/>
    </location>
</feature>
<evidence type="ECO:0000313" key="2">
    <source>
        <dbReference type="Proteomes" id="UP000030669"/>
    </source>
</evidence>
<accession>S7QBP6</accession>
<organism evidence="1 2">
    <name type="scientific">Gloeophyllum trabeum (strain ATCC 11539 / FP-39264 / Madison 617)</name>
    <name type="common">Brown rot fungus</name>
    <dbReference type="NCBI Taxonomy" id="670483"/>
    <lineage>
        <taxon>Eukaryota</taxon>
        <taxon>Fungi</taxon>
        <taxon>Dikarya</taxon>
        <taxon>Basidiomycota</taxon>
        <taxon>Agaricomycotina</taxon>
        <taxon>Agaricomycetes</taxon>
        <taxon>Gloeophyllales</taxon>
        <taxon>Gloeophyllaceae</taxon>
        <taxon>Gloeophyllum</taxon>
    </lineage>
</organism>
<dbReference type="EMBL" id="KB469300">
    <property type="protein sequence ID" value="EPQ56783.1"/>
    <property type="molecule type" value="Genomic_DNA"/>
</dbReference>
<dbReference type="KEGG" id="gtr:GLOTRDRAFT_4621"/>
<dbReference type="eggNOG" id="ENOG502SQ06">
    <property type="taxonomic scope" value="Eukaryota"/>
</dbReference>
<gene>
    <name evidence="1" type="ORF">GLOTRDRAFT_4621</name>
</gene>
<evidence type="ECO:0000313" key="1">
    <source>
        <dbReference type="EMBL" id="EPQ56783.1"/>
    </source>
</evidence>
<dbReference type="Proteomes" id="UP000030669">
    <property type="component" value="Unassembled WGS sequence"/>
</dbReference>
<dbReference type="OrthoDB" id="3016366at2759"/>
<dbReference type="AlphaFoldDB" id="S7QBP6"/>
<dbReference type="OMA" id="RIWLLWI"/>
<dbReference type="RefSeq" id="XP_007864741.1">
    <property type="nucleotide sequence ID" value="XM_007866550.1"/>
</dbReference>
<sequence length="153" mass="16966">AAMSLQAGALYIIIFDRGVPDSFHWGLYHHTSSDRGIKYHIKQMGSSWIADHGETGGATKSIYLIGFLRIAQVPADKVGDVNHIITNVPYTSVPGLDCVTWTMESIRRLVNAGFVRCSKLAELQDEVQAFAVAEHENAEQNKQPRPIQDSRLC</sequence>
<feature type="non-terminal residue" evidence="1">
    <location>
        <position position="1"/>
    </location>
</feature>
<dbReference type="GeneID" id="19306412"/>
<reference evidence="1 2" key="1">
    <citation type="journal article" date="2012" name="Science">
        <title>The Paleozoic origin of enzymatic lignin decomposition reconstructed from 31 fungal genomes.</title>
        <authorList>
            <person name="Floudas D."/>
            <person name="Binder M."/>
            <person name="Riley R."/>
            <person name="Barry K."/>
            <person name="Blanchette R.A."/>
            <person name="Henrissat B."/>
            <person name="Martinez A.T."/>
            <person name="Otillar R."/>
            <person name="Spatafora J.W."/>
            <person name="Yadav J.S."/>
            <person name="Aerts A."/>
            <person name="Benoit I."/>
            <person name="Boyd A."/>
            <person name="Carlson A."/>
            <person name="Copeland A."/>
            <person name="Coutinho P.M."/>
            <person name="de Vries R.P."/>
            <person name="Ferreira P."/>
            <person name="Findley K."/>
            <person name="Foster B."/>
            <person name="Gaskell J."/>
            <person name="Glotzer D."/>
            <person name="Gorecki P."/>
            <person name="Heitman J."/>
            <person name="Hesse C."/>
            <person name="Hori C."/>
            <person name="Igarashi K."/>
            <person name="Jurgens J.A."/>
            <person name="Kallen N."/>
            <person name="Kersten P."/>
            <person name="Kohler A."/>
            <person name="Kuees U."/>
            <person name="Kumar T.K.A."/>
            <person name="Kuo A."/>
            <person name="LaButti K."/>
            <person name="Larrondo L.F."/>
            <person name="Lindquist E."/>
            <person name="Ling A."/>
            <person name="Lombard V."/>
            <person name="Lucas S."/>
            <person name="Lundell T."/>
            <person name="Martin R."/>
            <person name="McLaughlin D.J."/>
            <person name="Morgenstern I."/>
            <person name="Morin E."/>
            <person name="Murat C."/>
            <person name="Nagy L.G."/>
            <person name="Nolan M."/>
            <person name="Ohm R.A."/>
            <person name="Patyshakuliyeva A."/>
            <person name="Rokas A."/>
            <person name="Ruiz-Duenas F.J."/>
            <person name="Sabat G."/>
            <person name="Salamov A."/>
            <person name="Samejima M."/>
            <person name="Schmutz J."/>
            <person name="Slot J.C."/>
            <person name="St John F."/>
            <person name="Stenlid J."/>
            <person name="Sun H."/>
            <person name="Sun S."/>
            <person name="Syed K."/>
            <person name="Tsang A."/>
            <person name="Wiebenga A."/>
            <person name="Young D."/>
            <person name="Pisabarro A."/>
            <person name="Eastwood D.C."/>
            <person name="Martin F."/>
            <person name="Cullen D."/>
            <person name="Grigoriev I.V."/>
            <person name="Hibbett D.S."/>
        </authorList>
    </citation>
    <scope>NUCLEOTIDE SEQUENCE [LARGE SCALE GENOMIC DNA]</scope>
    <source>
        <strain evidence="1 2">ATCC 11539</strain>
    </source>
</reference>